<dbReference type="Gene3D" id="1.25.40.10">
    <property type="entry name" value="Tetratricopeptide repeat domain"/>
    <property type="match status" value="2"/>
</dbReference>
<dbReference type="OrthoDB" id="5086500at2759"/>
<dbReference type="InterPro" id="IPR011990">
    <property type="entry name" value="TPR-like_helical_dom_sf"/>
</dbReference>
<dbReference type="PANTHER" id="PTHR46082:SF6">
    <property type="entry name" value="AAA+ ATPASE DOMAIN-CONTAINING PROTEIN-RELATED"/>
    <property type="match status" value="1"/>
</dbReference>
<dbReference type="SUPFAM" id="SSF52540">
    <property type="entry name" value="P-loop containing nucleoside triphosphate hydrolases"/>
    <property type="match status" value="1"/>
</dbReference>
<keyword evidence="2" id="KW-1185">Reference proteome</keyword>
<evidence type="ECO:0000313" key="2">
    <source>
        <dbReference type="Proteomes" id="UP000803844"/>
    </source>
</evidence>
<dbReference type="Proteomes" id="UP000803844">
    <property type="component" value="Unassembled WGS sequence"/>
</dbReference>
<reference evidence="1" key="1">
    <citation type="journal article" date="2020" name="Phytopathology">
        <title>Genome sequence of the chestnut blight fungus Cryphonectria parasitica EP155: A fundamental resource for an archetypical invasive plant pathogen.</title>
        <authorList>
            <person name="Crouch J.A."/>
            <person name="Dawe A."/>
            <person name="Aerts A."/>
            <person name="Barry K."/>
            <person name="Churchill A.C.L."/>
            <person name="Grimwood J."/>
            <person name="Hillman B."/>
            <person name="Milgroom M.G."/>
            <person name="Pangilinan J."/>
            <person name="Smith M."/>
            <person name="Salamov A."/>
            <person name="Schmutz J."/>
            <person name="Yadav J."/>
            <person name="Grigoriev I.V."/>
            <person name="Nuss D."/>
        </authorList>
    </citation>
    <scope>NUCLEOTIDE SEQUENCE</scope>
    <source>
        <strain evidence="1">EP155</strain>
    </source>
</reference>
<accession>A0A9P5CQS6</accession>
<dbReference type="GeneID" id="63837502"/>
<dbReference type="SUPFAM" id="SSF48452">
    <property type="entry name" value="TPR-like"/>
    <property type="match status" value="2"/>
</dbReference>
<dbReference type="PANTHER" id="PTHR46082">
    <property type="entry name" value="ATP/GTP-BINDING PROTEIN-RELATED"/>
    <property type="match status" value="1"/>
</dbReference>
<protein>
    <recommendedName>
        <fullName evidence="3">NB-ARC domain-containing protein</fullName>
    </recommendedName>
</protein>
<sequence>MYEALDLDLGTANLLRNLERARIPIEELAGGSRPDSEVTNLLELIKDLHAVTDSLDELATRERRNLSAPIRSLSSGDRLHLKAVSRSTSVIVQESVGDLDLLKACSLQLRTEVLRILYNAIDLLQKKDDVEEDGNLSFEARGVASTLHYRIQSVQSRIGDNVEVRNAVSAATQVTLLVPATTINQHLLLPRSIRGCYTGREKEMSILKASIADTSLPGQKRFVIYGLAGSGKTELAVKYAEDNLQLYWGVFFVDASSRKNAAASFAEIAKRGGFEANEGAGKNWLTTVTAPWLLLVDNADDDEVPLGDLFPVGPKGTILITSRNPAHRSEGTAGQRSLELRPMEEEEANELILRAAEEPSPWPKSITDMARSICRALGFLPLALVQAGKAILAELCSWSNFIPYYERQLASVRRGRHQRQHSRHRMLQTDDDDRLNVFVTYEILYGSLVASQDERFQDAVELLQVFSYLHFQNIPLELFVNAAIDPLREAREDQRMAQEEAELVKKLDGVKQPGWSLWFREQVLQLVARLDRPPILSALKNLDGLSEAHLEEEVRDRLGRALSVLISRSLIMKQSREGGLYCMHPLVHQWVRERPDTATWQQALWCEIATTTLARGILLPPHGDTEAKRAARRGLLPHINEVIKHRRRILEKLKENRPWRAQWIWPIRRDSGFDRHEAQRAARYSRVFFECGHFNEALDLQSKVRDFAIRSFGEAHRISIMATLLQVATLRDLTRWDDGTRLQRGAYKVCVESLGQNHPLTLKVTDLLALTLCWKGRLGEAKKLQAIAVEGMRRVYGADHENTLKAVNIQGRIYARLMEFERAAELHLSAWKGLREKLGETHVETLVCLEDLSIVRMWLAGDDLDECHDRMAFVVKHRERIFGREQPYTLGAKLNLCQAKLAIGQAQKATEILEEIIPIAENNPVLGPEHLAVVSAKMHYARALTLLGRFPEAEKVFALVVDKPQYRKATDEDGEHPDRLGAQWFLADCLTRQGKLQQAVDLCRETMQSLQEIGGNGLGMQHRFAGIVRNEIARLEREIREAEGSSYMMQLLESGT</sequence>
<proteinExistence type="predicted"/>
<dbReference type="InterPro" id="IPR053137">
    <property type="entry name" value="NLR-like"/>
</dbReference>
<dbReference type="RefSeq" id="XP_040778785.1">
    <property type="nucleotide sequence ID" value="XM_040920373.1"/>
</dbReference>
<dbReference type="Gene3D" id="3.40.50.300">
    <property type="entry name" value="P-loop containing nucleotide triphosphate hydrolases"/>
    <property type="match status" value="1"/>
</dbReference>
<evidence type="ECO:0008006" key="3">
    <source>
        <dbReference type="Google" id="ProtNLM"/>
    </source>
</evidence>
<dbReference type="Pfam" id="PF13374">
    <property type="entry name" value="TPR_10"/>
    <property type="match status" value="1"/>
</dbReference>
<dbReference type="EMBL" id="MU032346">
    <property type="protein sequence ID" value="KAF3767824.1"/>
    <property type="molecule type" value="Genomic_DNA"/>
</dbReference>
<comment type="caution">
    <text evidence="1">The sequence shown here is derived from an EMBL/GenBank/DDBJ whole genome shotgun (WGS) entry which is preliminary data.</text>
</comment>
<dbReference type="InterPro" id="IPR027417">
    <property type="entry name" value="P-loop_NTPase"/>
</dbReference>
<organism evidence="1 2">
    <name type="scientific">Cryphonectria parasitica (strain ATCC 38755 / EP155)</name>
    <dbReference type="NCBI Taxonomy" id="660469"/>
    <lineage>
        <taxon>Eukaryota</taxon>
        <taxon>Fungi</taxon>
        <taxon>Dikarya</taxon>
        <taxon>Ascomycota</taxon>
        <taxon>Pezizomycotina</taxon>
        <taxon>Sordariomycetes</taxon>
        <taxon>Sordariomycetidae</taxon>
        <taxon>Diaporthales</taxon>
        <taxon>Cryphonectriaceae</taxon>
        <taxon>Cryphonectria-Endothia species complex</taxon>
        <taxon>Cryphonectria</taxon>
    </lineage>
</organism>
<evidence type="ECO:0000313" key="1">
    <source>
        <dbReference type="EMBL" id="KAF3767824.1"/>
    </source>
</evidence>
<dbReference type="AlphaFoldDB" id="A0A9P5CQS6"/>
<name>A0A9P5CQS6_CRYP1</name>
<gene>
    <name evidence="1" type="ORF">M406DRAFT_328878</name>
</gene>